<dbReference type="Proteomes" id="UP000262538">
    <property type="component" value="Unassembled WGS sequence"/>
</dbReference>
<evidence type="ECO:0000313" key="3">
    <source>
        <dbReference type="Proteomes" id="UP000262538"/>
    </source>
</evidence>
<keyword evidence="1" id="KW-0812">Transmembrane</keyword>
<keyword evidence="3" id="KW-1185">Reference proteome</keyword>
<proteinExistence type="predicted"/>
<dbReference type="EMBL" id="QFZU02000100">
    <property type="protein sequence ID" value="RGA03001.1"/>
    <property type="molecule type" value="Genomic_DNA"/>
</dbReference>
<evidence type="ECO:0000256" key="1">
    <source>
        <dbReference type="SAM" id="Phobius"/>
    </source>
</evidence>
<name>A0ABX9LH94_9ACTN</name>
<evidence type="ECO:0000313" key="2">
    <source>
        <dbReference type="EMBL" id="RGA03001.1"/>
    </source>
</evidence>
<gene>
    <name evidence="2" type="ORF">DI270_021375</name>
</gene>
<comment type="caution">
    <text evidence="2">The sequence shown here is derived from an EMBL/GenBank/DDBJ whole genome shotgun (WGS) entry which is preliminary data.</text>
</comment>
<dbReference type="RefSeq" id="WP_111701656.1">
    <property type="nucleotide sequence ID" value="NZ_QFZU02000100.1"/>
</dbReference>
<protein>
    <submittedName>
        <fullName evidence="2">Uncharacterized protein</fullName>
    </submittedName>
</protein>
<accession>A0ABX9LH94</accession>
<keyword evidence="1" id="KW-0472">Membrane</keyword>
<reference evidence="2 3" key="1">
    <citation type="submission" date="2018-08" db="EMBL/GenBank/DDBJ databases">
        <title>Microbispora. triticiradicis sp. nov., a novel actinomycete isolated from the root of wheat (Triticum aestivum L.)).</title>
        <authorList>
            <person name="Han C."/>
        </authorList>
    </citation>
    <scope>NUCLEOTIDE SEQUENCE [LARGE SCALE GENOMIC DNA]</scope>
    <source>
        <strain evidence="2 3">NEAU-HRDPA2-9</strain>
    </source>
</reference>
<sequence length="168" mass="18322">MIMTRTRWVLSIAAVVVLALMGLLWWITTEDDRQLDRHIRQALEGYEQAFARDGAGATPTPLRRDGYGPVLGAPSVEKVTVLRDGQTLTAEFIGGKTTGPCGSDYSVRAVESAHAALIVVNEHPHERGRACTAEGYRRQVTVRLSRPLGMRAVLEAMGGMPVPVDRIS</sequence>
<organism evidence="2 3">
    <name type="scientific">Microbispora triticiradicis</name>
    <dbReference type="NCBI Taxonomy" id="2200763"/>
    <lineage>
        <taxon>Bacteria</taxon>
        <taxon>Bacillati</taxon>
        <taxon>Actinomycetota</taxon>
        <taxon>Actinomycetes</taxon>
        <taxon>Streptosporangiales</taxon>
        <taxon>Streptosporangiaceae</taxon>
        <taxon>Microbispora</taxon>
    </lineage>
</organism>
<keyword evidence="1" id="KW-1133">Transmembrane helix</keyword>
<feature type="transmembrane region" description="Helical" evidence="1">
    <location>
        <begin position="7"/>
        <end position="27"/>
    </location>
</feature>